<evidence type="ECO:0000313" key="1">
    <source>
        <dbReference type="EMBL" id="TKB96927.1"/>
    </source>
</evidence>
<evidence type="ECO:0000313" key="2">
    <source>
        <dbReference type="Proteomes" id="UP000308181"/>
    </source>
</evidence>
<proteinExistence type="predicted"/>
<dbReference type="Proteomes" id="UP000308181">
    <property type="component" value="Unassembled WGS sequence"/>
</dbReference>
<comment type="caution">
    <text evidence="1">The sequence shown here is derived from an EMBL/GenBank/DDBJ whole genome shotgun (WGS) entry which is preliminary data.</text>
</comment>
<gene>
    <name evidence="1" type="ORF">FA046_12700</name>
</gene>
<reference evidence="1 2" key="1">
    <citation type="submission" date="2019-04" db="EMBL/GenBank/DDBJ databases">
        <title>Pedobacter sp. AR-3-17 sp. nov., isolated from Arctic soil.</title>
        <authorList>
            <person name="Dahal R.H."/>
            <person name="Kim D.-U."/>
        </authorList>
    </citation>
    <scope>NUCLEOTIDE SEQUENCE [LARGE SCALE GENOMIC DNA]</scope>
    <source>
        <strain evidence="1 2">AR-3-17</strain>
    </source>
</reference>
<protein>
    <submittedName>
        <fullName evidence="1">Uncharacterized protein</fullName>
    </submittedName>
</protein>
<keyword evidence="2" id="KW-1185">Reference proteome</keyword>
<name>A0A4U1C1I9_9SPHI</name>
<organism evidence="1 2">
    <name type="scientific">Pedobacter cryophilus</name>
    <dbReference type="NCBI Taxonomy" id="2571271"/>
    <lineage>
        <taxon>Bacteria</taxon>
        <taxon>Pseudomonadati</taxon>
        <taxon>Bacteroidota</taxon>
        <taxon>Sphingobacteriia</taxon>
        <taxon>Sphingobacteriales</taxon>
        <taxon>Sphingobacteriaceae</taxon>
        <taxon>Pedobacter</taxon>
    </lineage>
</organism>
<dbReference type="EMBL" id="SWBP01000004">
    <property type="protein sequence ID" value="TKB96927.1"/>
    <property type="molecule type" value="Genomic_DNA"/>
</dbReference>
<sequence length="85" mass="9639">MNGNYFWEVKFLYLFMETLIINIPEKKSALVKQLLKELGVTIKKAETRKSSKKLNALTAKTIDDAHKGIGLDKPIETVEGFIKSL</sequence>
<accession>A0A4U1C1I9</accession>
<dbReference type="AlphaFoldDB" id="A0A4U1C1I9"/>